<protein>
    <submittedName>
        <fullName evidence="2">Uncharacterized protein</fullName>
    </submittedName>
</protein>
<proteinExistence type="predicted"/>
<organism evidence="2 3">
    <name type="scientific">Bionectria ochroleuca</name>
    <name type="common">Gliocladium roseum</name>
    <dbReference type="NCBI Taxonomy" id="29856"/>
    <lineage>
        <taxon>Eukaryota</taxon>
        <taxon>Fungi</taxon>
        <taxon>Dikarya</taxon>
        <taxon>Ascomycota</taxon>
        <taxon>Pezizomycotina</taxon>
        <taxon>Sordariomycetes</taxon>
        <taxon>Hypocreomycetidae</taxon>
        <taxon>Hypocreales</taxon>
        <taxon>Bionectriaceae</taxon>
        <taxon>Clonostachys</taxon>
    </lineage>
</organism>
<dbReference type="Proteomes" id="UP000766486">
    <property type="component" value="Unassembled WGS sequence"/>
</dbReference>
<feature type="region of interest" description="Disordered" evidence="1">
    <location>
        <begin position="1"/>
        <end position="25"/>
    </location>
</feature>
<keyword evidence="3" id="KW-1185">Reference proteome</keyword>
<evidence type="ECO:0000313" key="3">
    <source>
        <dbReference type="Proteomes" id="UP000766486"/>
    </source>
</evidence>
<accession>A0ABY6U4W7</accession>
<comment type="caution">
    <text evidence="2">The sequence shown here is derived from an EMBL/GenBank/DDBJ whole genome shotgun (WGS) entry which is preliminary data.</text>
</comment>
<name>A0ABY6U4W7_BIOOC</name>
<gene>
    <name evidence="2" type="ORF">CLO192961_LOCUS158619</name>
</gene>
<evidence type="ECO:0000256" key="1">
    <source>
        <dbReference type="SAM" id="MobiDB-lite"/>
    </source>
</evidence>
<reference evidence="2 3" key="1">
    <citation type="submission" date="2019-06" db="EMBL/GenBank/DDBJ databases">
        <authorList>
            <person name="Broberg M."/>
        </authorList>
    </citation>
    <scope>NUCLEOTIDE SEQUENCE [LARGE SCALE GENOMIC DNA]</scope>
</reference>
<sequence length="545" mass="61444">MESSVCERGHAGETGRDIAQDSGSGVSCAENLPSRNVSIPALHDDILYEIFSHYQPSQWEQHRDSEFEKERRQAIQNSRLYLIDELAVHIDEQSLAHATKVLEAPLISQGIRSIKVVLAYRPKEMADDISQYIILKMEELREIERDISGKLDEFTSAREIGERVPQQLVGLYGEAVRNYHLIRRACGDILVDEEDGTEQGSGVPYYEDDDNYIDLEQKAQYLAYRRILLEAYEQYAARHREQYLLVEDASFARVLASSVARLKSSIAISFVDEDIQSTSRENKAPALVDKTQLSKLLLAPTDWGAIWEVHRDALIHTVKVLTDLPIALLSEGIAVKQLELFCFPISSDFPRLEPSVGSWEDLEKALAHLKLFRLEGPSTNHIAVSRWFIREAAKSSTLFRYISAALISSALESVQFNSYCTNALPLYSVFQGTRWPRINHLSVRNIFLNVGDILDLSHGIASAGTIRTIRLENLQLRGEGFTPRDSFKAAVNTLHEVAVRHKCRVKFKGDPSVSDSFDMELQAAVDMYLSADSEGRNPLDDDSQT</sequence>
<evidence type="ECO:0000313" key="2">
    <source>
        <dbReference type="EMBL" id="VUC25142.1"/>
    </source>
</evidence>
<feature type="compositionally biased region" description="Basic and acidic residues" evidence="1">
    <location>
        <begin position="1"/>
        <end position="19"/>
    </location>
</feature>
<dbReference type="EMBL" id="CABFNS010000731">
    <property type="protein sequence ID" value="VUC25142.1"/>
    <property type="molecule type" value="Genomic_DNA"/>
</dbReference>